<dbReference type="STRING" id="1798512.A3A39_02275"/>
<evidence type="ECO:0000313" key="1">
    <source>
        <dbReference type="EMBL" id="OGG79630.1"/>
    </source>
</evidence>
<organism evidence="1 2">
    <name type="scientific">Candidatus Kaiserbacteria bacterium RIFCSPLOWO2_01_FULL_54_13</name>
    <dbReference type="NCBI Taxonomy" id="1798512"/>
    <lineage>
        <taxon>Bacteria</taxon>
        <taxon>Candidatus Kaiseribacteriota</taxon>
    </lineage>
</organism>
<protein>
    <submittedName>
        <fullName evidence="1">Uncharacterized protein</fullName>
    </submittedName>
</protein>
<accession>A0A1F6F197</accession>
<dbReference type="AlphaFoldDB" id="A0A1F6F197"/>
<gene>
    <name evidence="1" type="ORF">A3A39_02275</name>
</gene>
<comment type="caution">
    <text evidence="1">The sequence shown here is derived from an EMBL/GenBank/DDBJ whole genome shotgun (WGS) entry which is preliminary data.</text>
</comment>
<evidence type="ECO:0000313" key="2">
    <source>
        <dbReference type="Proteomes" id="UP000177372"/>
    </source>
</evidence>
<proteinExistence type="predicted"/>
<name>A0A1F6F197_9BACT</name>
<dbReference type="EMBL" id="MFLZ01000022">
    <property type="protein sequence ID" value="OGG79630.1"/>
    <property type="molecule type" value="Genomic_DNA"/>
</dbReference>
<reference evidence="1 2" key="1">
    <citation type="journal article" date="2016" name="Nat. Commun.">
        <title>Thousands of microbial genomes shed light on interconnected biogeochemical processes in an aquifer system.</title>
        <authorList>
            <person name="Anantharaman K."/>
            <person name="Brown C.T."/>
            <person name="Hug L.A."/>
            <person name="Sharon I."/>
            <person name="Castelle C.J."/>
            <person name="Probst A.J."/>
            <person name="Thomas B.C."/>
            <person name="Singh A."/>
            <person name="Wilkins M.J."/>
            <person name="Karaoz U."/>
            <person name="Brodie E.L."/>
            <person name="Williams K.H."/>
            <person name="Hubbard S.S."/>
            <person name="Banfield J.F."/>
        </authorList>
    </citation>
    <scope>NUCLEOTIDE SEQUENCE [LARGE SCALE GENOMIC DNA]</scope>
</reference>
<sequence length="547" mass="62108">MALLGGAVYLSSLFTHHEENLRVFFSDALRSARIEEDVLIGETRYHVQAGNTYKNGQPVPDYEALSALRLAYEKTIARRTPLMAIAGTDPDDLEDAIRALEETRSHLAELQETPHETFLVQSALYPIAFLRSLAELERARLAFIESGSQFDAWKYRIAMRDIFSIYRHDLYVFRRAFLRGVPENVRGYATPRKIITRHGILRALDDLTRGINKTESRFRRRLDCTHGRQDLCAHEDLLLPKLIEPPEQSVSPQASSLVRKVTSLLVSAGIPLDTTDSSTVLLSKSLCTEPDRAGPFYSIYPDETGKYRGQRILFTGDLRFVRSEEHRRVPFFDYLKERRVAYVLVPLGHYTCLEIGHDWGRLFSTLAVRDVAVHSPLSAIAPWEMLGKLKKLEASLTSSIVKERDAVEYVATAQRLTVETEIPQDILKKIEPLLLQIHNKSTNLDQMVLDVARTEGEAAHLNKKGIAIDISVPYLFFVRSGFPLLFLSTNPSAVGTLEDLFEVKTTPADSEPYLYYSSMRLDSRIREVLVHDVTLRREILESLSEGF</sequence>
<dbReference type="Proteomes" id="UP000177372">
    <property type="component" value="Unassembled WGS sequence"/>
</dbReference>